<dbReference type="EMBL" id="BLAY01000288">
    <property type="protein sequence ID" value="GET44077.1"/>
    <property type="molecule type" value="Genomic_DNA"/>
</dbReference>
<keyword evidence="3" id="KW-1185">Reference proteome</keyword>
<sequence>MPANKKQQPEQPQSEPTKTKEEQAKEKLLRSTGLEDYSYWWKEMAKNHDPDKDPPFRRGRIWC</sequence>
<dbReference type="NCBIfam" id="TIGR04447">
    <property type="entry name" value="PatC_TenC_TruC"/>
    <property type="match status" value="1"/>
</dbReference>
<dbReference type="RefSeq" id="WP_226593564.1">
    <property type="nucleotide sequence ID" value="NZ_BLAY01000288.1"/>
</dbReference>
<name>A0AAV3XTA7_9CYAN</name>
<reference evidence="2" key="1">
    <citation type="submission" date="2019-10" db="EMBL/GenBank/DDBJ databases">
        <title>Draft genome sequece of Microseira wollei NIES-4236.</title>
        <authorList>
            <person name="Yamaguchi H."/>
            <person name="Suzuki S."/>
            <person name="Kawachi M."/>
        </authorList>
    </citation>
    <scope>NUCLEOTIDE SEQUENCE</scope>
    <source>
        <strain evidence="2">NIES-4236</strain>
    </source>
</reference>
<evidence type="ECO:0000256" key="1">
    <source>
        <dbReference type="SAM" id="MobiDB-lite"/>
    </source>
</evidence>
<feature type="region of interest" description="Disordered" evidence="1">
    <location>
        <begin position="1"/>
        <end position="30"/>
    </location>
</feature>
<gene>
    <name evidence="2" type="ORF">MiSe_89030</name>
</gene>
<evidence type="ECO:0000313" key="3">
    <source>
        <dbReference type="Proteomes" id="UP001050975"/>
    </source>
</evidence>
<feature type="compositionally biased region" description="Low complexity" evidence="1">
    <location>
        <begin position="1"/>
        <end position="16"/>
    </location>
</feature>
<dbReference type="InterPro" id="IPR031035">
    <property type="entry name" value="PatC_TenC_TruC"/>
</dbReference>
<dbReference type="AlphaFoldDB" id="A0AAV3XTA7"/>
<dbReference type="Proteomes" id="UP001050975">
    <property type="component" value="Unassembled WGS sequence"/>
</dbReference>
<comment type="caution">
    <text evidence="2">The sequence shown here is derived from an EMBL/GenBank/DDBJ whole genome shotgun (WGS) entry which is preliminary data.</text>
</comment>
<proteinExistence type="predicted"/>
<accession>A0AAV3XTA7</accession>
<organism evidence="2 3">
    <name type="scientific">Microseira wollei NIES-4236</name>
    <dbReference type="NCBI Taxonomy" id="2530354"/>
    <lineage>
        <taxon>Bacteria</taxon>
        <taxon>Bacillati</taxon>
        <taxon>Cyanobacteriota</taxon>
        <taxon>Cyanophyceae</taxon>
        <taxon>Oscillatoriophycideae</taxon>
        <taxon>Aerosakkonematales</taxon>
        <taxon>Aerosakkonemataceae</taxon>
        <taxon>Microseira</taxon>
    </lineage>
</organism>
<evidence type="ECO:0008006" key="4">
    <source>
        <dbReference type="Google" id="ProtNLM"/>
    </source>
</evidence>
<evidence type="ECO:0000313" key="2">
    <source>
        <dbReference type="EMBL" id="GET44077.1"/>
    </source>
</evidence>
<feature type="compositionally biased region" description="Basic and acidic residues" evidence="1">
    <location>
        <begin position="17"/>
        <end position="29"/>
    </location>
</feature>
<protein>
    <recommendedName>
        <fullName evidence="4">Cyanobactin biosynthesis PatC/TenC/TruC family protein</fullName>
    </recommendedName>
</protein>